<dbReference type="PANTHER" id="PTHR35167:SF12">
    <property type="match status" value="1"/>
</dbReference>
<sequence>MAESLSSARKSNPRKFLTEMEMAAAQLLMQLSDEDGNNNDKKTDTDDEEVEQSRTDVTSAMIEEIFGKEEVYRPKKRRYRTIDSIYTETKPMNARHWKKVRSYRNVLNRVLA</sequence>
<name>A0A6A1VC72_9ROSI</name>
<reference evidence="2 3" key="1">
    <citation type="journal article" date="2019" name="Plant Biotechnol. J.">
        <title>The red bayberry genome and genetic basis of sex determination.</title>
        <authorList>
            <person name="Jia H.M."/>
            <person name="Jia H.J."/>
            <person name="Cai Q.L."/>
            <person name="Wang Y."/>
            <person name="Zhao H.B."/>
            <person name="Yang W.F."/>
            <person name="Wang G.Y."/>
            <person name="Li Y.H."/>
            <person name="Zhan D.L."/>
            <person name="Shen Y.T."/>
            <person name="Niu Q.F."/>
            <person name="Chang L."/>
            <person name="Qiu J."/>
            <person name="Zhao L."/>
            <person name="Xie H.B."/>
            <person name="Fu W.Y."/>
            <person name="Jin J."/>
            <person name="Li X.W."/>
            <person name="Jiao Y."/>
            <person name="Zhou C.C."/>
            <person name="Tu T."/>
            <person name="Chai C.Y."/>
            <person name="Gao J.L."/>
            <person name="Fan L.J."/>
            <person name="van de Weg E."/>
            <person name="Wang J.Y."/>
            <person name="Gao Z.S."/>
        </authorList>
    </citation>
    <scope>NUCLEOTIDE SEQUENCE [LARGE SCALE GENOMIC DNA]</scope>
    <source>
        <tissue evidence="2">Leaves</tissue>
    </source>
</reference>
<proteinExistence type="predicted"/>
<dbReference type="OrthoDB" id="1739516at2759"/>
<evidence type="ECO:0000313" key="2">
    <source>
        <dbReference type="EMBL" id="KAB1210343.1"/>
    </source>
</evidence>
<keyword evidence="3" id="KW-1185">Reference proteome</keyword>
<dbReference type="AlphaFoldDB" id="A0A6A1VC72"/>
<organism evidence="2 3">
    <name type="scientific">Morella rubra</name>
    <name type="common">Chinese bayberry</name>
    <dbReference type="NCBI Taxonomy" id="262757"/>
    <lineage>
        <taxon>Eukaryota</taxon>
        <taxon>Viridiplantae</taxon>
        <taxon>Streptophyta</taxon>
        <taxon>Embryophyta</taxon>
        <taxon>Tracheophyta</taxon>
        <taxon>Spermatophyta</taxon>
        <taxon>Magnoliopsida</taxon>
        <taxon>eudicotyledons</taxon>
        <taxon>Gunneridae</taxon>
        <taxon>Pentapetalae</taxon>
        <taxon>rosids</taxon>
        <taxon>fabids</taxon>
        <taxon>Fagales</taxon>
        <taxon>Myricaceae</taxon>
        <taxon>Morella</taxon>
    </lineage>
</organism>
<protein>
    <submittedName>
        <fullName evidence="2">Uncharacterized protein</fullName>
    </submittedName>
</protein>
<dbReference type="EMBL" id="RXIC02000024">
    <property type="protein sequence ID" value="KAB1210343.1"/>
    <property type="molecule type" value="Genomic_DNA"/>
</dbReference>
<dbReference type="PANTHER" id="PTHR35167">
    <property type="entry name" value="OS05G0216466 PROTEIN"/>
    <property type="match status" value="1"/>
</dbReference>
<dbReference type="Proteomes" id="UP000516437">
    <property type="component" value="Chromosome 6"/>
</dbReference>
<evidence type="ECO:0000256" key="1">
    <source>
        <dbReference type="SAM" id="MobiDB-lite"/>
    </source>
</evidence>
<feature type="region of interest" description="Disordered" evidence="1">
    <location>
        <begin position="31"/>
        <end position="56"/>
    </location>
</feature>
<accession>A0A6A1VC72</accession>
<comment type="caution">
    <text evidence="2">The sequence shown here is derived from an EMBL/GenBank/DDBJ whole genome shotgun (WGS) entry which is preliminary data.</text>
</comment>
<gene>
    <name evidence="2" type="ORF">CJ030_MR6G024150</name>
</gene>
<evidence type="ECO:0000313" key="3">
    <source>
        <dbReference type="Proteomes" id="UP000516437"/>
    </source>
</evidence>